<evidence type="ECO:0000313" key="2">
    <source>
        <dbReference type="Proteomes" id="UP001604336"/>
    </source>
</evidence>
<keyword evidence="2" id="KW-1185">Reference proteome</keyword>
<proteinExistence type="predicted"/>
<name>A0ABD1V7D0_9LAMI</name>
<dbReference type="Proteomes" id="UP001604336">
    <property type="component" value="Unassembled WGS sequence"/>
</dbReference>
<organism evidence="1 2">
    <name type="scientific">Abeliophyllum distichum</name>
    <dbReference type="NCBI Taxonomy" id="126358"/>
    <lineage>
        <taxon>Eukaryota</taxon>
        <taxon>Viridiplantae</taxon>
        <taxon>Streptophyta</taxon>
        <taxon>Embryophyta</taxon>
        <taxon>Tracheophyta</taxon>
        <taxon>Spermatophyta</taxon>
        <taxon>Magnoliopsida</taxon>
        <taxon>eudicotyledons</taxon>
        <taxon>Gunneridae</taxon>
        <taxon>Pentapetalae</taxon>
        <taxon>asterids</taxon>
        <taxon>lamiids</taxon>
        <taxon>Lamiales</taxon>
        <taxon>Oleaceae</taxon>
        <taxon>Forsythieae</taxon>
        <taxon>Abeliophyllum</taxon>
    </lineage>
</organism>
<evidence type="ECO:0000313" key="1">
    <source>
        <dbReference type="EMBL" id="KAL2533061.1"/>
    </source>
</evidence>
<comment type="caution">
    <text evidence="1">The sequence shown here is derived from an EMBL/GenBank/DDBJ whole genome shotgun (WGS) entry which is preliminary data.</text>
</comment>
<dbReference type="AlphaFoldDB" id="A0ABD1V7D0"/>
<protein>
    <submittedName>
        <fullName evidence="1">Uncharacterized protein</fullName>
    </submittedName>
</protein>
<reference evidence="2" key="1">
    <citation type="submission" date="2024-07" db="EMBL/GenBank/DDBJ databases">
        <title>Two chromosome-level genome assemblies of Korean endemic species Abeliophyllum distichum and Forsythia ovata (Oleaceae).</title>
        <authorList>
            <person name="Jang H."/>
        </authorList>
    </citation>
    <scope>NUCLEOTIDE SEQUENCE [LARGE SCALE GENOMIC DNA]</scope>
</reference>
<sequence length="118" mass="13422">MKMKYNLTPFAASLIENDVFFSEKGSNIALKIASLTVVIIFQNDEEITTISTKHLMKIRCKIAPTGHGVVVKQEGSLWSIEYSNLRGKLEGNIYKKCWKAEVHMNENRRMSGPNVYNL</sequence>
<dbReference type="EMBL" id="JBFOLK010000002">
    <property type="protein sequence ID" value="KAL2533061.1"/>
    <property type="molecule type" value="Genomic_DNA"/>
</dbReference>
<gene>
    <name evidence="1" type="ORF">Adt_06412</name>
</gene>
<accession>A0ABD1V7D0</accession>